<feature type="transmembrane region" description="Helical" evidence="2">
    <location>
        <begin position="103"/>
        <end position="123"/>
    </location>
</feature>
<sequence length="131" mass="14688">MTPAIAPRVRTVLDAPHGRRFSSPPAPPSARRPTRDVRAAREQALLDQMRDNPWVAHRLEHGELPAWMRATPVRPESPKPVPEPRQRRKHPAHRRHRRRVPALVLDAIGYPLAVTAGALAHHLGTLLGQLT</sequence>
<keyword evidence="2" id="KW-1133">Transmembrane helix</keyword>
<feature type="region of interest" description="Disordered" evidence="1">
    <location>
        <begin position="66"/>
        <end position="98"/>
    </location>
</feature>
<name>A0A399G532_9ACTN</name>
<dbReference type="AlphaFoldDB" id="A0A399G532"/>
<dbReference type="OrthoDB" id="3431337at2"/>
<accession>A0A399G532</accession>
<organism evidence="3 4">
    <name type="scientific">Thermobifida halotolerans</name>
    <dbReference type="NCBI Taxonomy" id="483545"/>
    <lineage>
        <taxon>Bacteria</taxon>
        <taxon>Bacillati</taxon>
        <taxon>Actinomycetota</taxon>
        <taxon>Actinomycetes</taxon>
        <taxon>Streptosporangiales</taxon>
        <taxon>Nocardiopsidaceae</taxon>
        <taxon>Thermobifida</taxon>
    </lineage>
</organism>
<keyword evidence="4" id="KW-1185">Reference proteome</keyword>
<keyword evidence="2" id="KW-0812">Transmembrane</keyword>
<protein>
    <submittedName>
        <fullName evidence="3">Uncharacterized protein</fullName>
    </submittedName>
</protein>
<evidence type="ECO:0000256" key="1">
    <source>
        <dbReference type="SAM" id="MobiDB-lite"/>
    </source>
</evidence>
<feature type="compositionally biased region" description="Basic residues" evidence="1">
    <location>
        <begin position="86"/>
        <end position="98"/>
    </location>
</feature>
<keyword evidence="2" id="KW-0472">Membrane</keyword>
<evidence type="ECO:0000313" key="3">
    <source>
        <dbReference type="EMBL" id="UOE20473.1"/>
    </source>
</evidence>
<evidence type="ECO:0000313" key="4">
    <source>
        <dbReference type="Proteomes" id="UP000265719"/>
    </source>
</evidence>
<dbReference type="KEGG" id="thao:NI17_004395"/>
<proteinExistence type="predicted"/>
<evidence type="ECO:0000256" key="2">
    <source>
        <dbReference type="SAM" id="Phobius"/>
    </source>
</evidence>
<dbReference type="EMBL" id="CP063196">
    <property type="protein sequence ID" value="UOE20473.1"/>
    <property type="molecule type" value="Genomic_DNA"/>
</dbReference>
<dbReference type="RefSeq" id="WP_068689198.1">
    <property type="nucleotide sequence ID" value="NZ_CP063196.1"/>
</dbReference>
<dbReference type="Proteomes" id="UP000265719">
    <property type="component" value="Chromosome"/>
</dbReference>
<gene>
    <name evidence="3" type="ORF">NI17_004395</name>
</gene>
<reference evidence="3" key="1">
    <citation type="submission" date="2020-10" db="EMBL/GenBank/DDBJ databases">
        <title>De novo genome project of the cellulose decomposer Thermobifida halotolerans type strain.</title>
        <authorList>
            <person name="Nagy I."/>
            <person name="Horvath B."/>
            <person name="Kukolya J."/>
            <person name="Nagy I."/>
            <person name="Orsini M."/>
        </authorList>
    </citation>
    <scope>NUCLEOTIDE SEQUENCE</scope>
    <source>
        <strain evidence="3">DSM 44931</strain>
    </source>
</reference>
<feature type="region of interest" description="Disordered" evidence="1">
    <location>
        <begin position="1"/>
        <end position="38"/>
    </location>
</feature>